<dbReference type="PANTHER" id="PTHR33050:SF7">
    <property type="entry name" value="RIBONUCLEASE H"/>
    <property type="match status" value="1"/>
</dbReference>
<dbReference type="PANTHER" id="PTHR33050">
    <property type="entry name" value="REVERSE TRANSCRIPTASE DOMAIN-CONTAINING PROTEIN"/>
    <property type="match status" value="1"/>
</dbReference>
<dbReference type="Proteomes" id="UP000591131">
    <property type="component" value="Unassembled WGS sequence"/>
</dbReference>
<dbReference type="SUPFAM" id="SSF56672">
    <property type="entry name" value="DNA/RNA polymerases"/>
    <property type="match status" value="1"/>
</dbReference>
<protein>
    <recommendedName>
        <fullName evidence="2">Reverse transcriptase domain-containing protein</fullName>
    </recommendedName>
</protein>
<feature type="non-terminal residue" evidence="3">
    <location>
        <position position="1"/>
    </location>
</feature>
<feature type="transmembrane region" description="Helical" evidence="1">
    <location>
        <begin position="201"/>
        <end position="222"/>
    </location>
</feature>
<evidence type="ECO:0000256" key="1">
    <source>
        <dbReference type="SAM" id="Phobius"/>
    </source>
</evidence>
<organism evidence="3 4">
    <name type="scientific">Perkinsus chesapeaki</name>
    <name type="common">Clam parasite</name>
    <name type="synonym">Perkinsus andrewsi</name>
    <dbReference type="NCBI Taxonomy" id="330153"/>
    <lineage>
        <taxon>Eukaryota</taxon>
        <taxon>Sar</taxon>
        <taxon>Alveolata</taxon>
        <taxon>Perkinsozoa</taxon>
        <taxon>Perkinsea</taxon>
        <taxon>Perkinsida</taxon>
        <taxon>Perkinsidae</taxon>
        <taxon>Perkinsus</taxon>
    </lineage>
</organism>
<keyword evidence="1" id="KW-0812">Transmembrane</keyword>
<keyword evidence="1" id="KW-1133">Transmembrane helix</keyword>
<name>A0A7J6LTU4_PERCH</name>
<gene>
    <name evidence="3" type="ORF">FOL47_006081</name>
</gene>
<dbReference type="OrthoDB" id="430804at2759"/>
<evidence type="ECO:0000259" key="2">
    <source>
        <dbReference type="PROSITE" id="PS50878"/>
    </source>
</evidence>
<sequence length="427" mass="47346">SAESMPVVTQSLLAKEVDEGFCKDFSSISDLLSFLDCSRVVCTKLGLVPKKGTDQFRLICDASENDLNASIALPEHLVLPRVSDAIDSLLSLREEQLSIGGSLQAISVDFSNAFKLVPLMEREKPFHVVFFDGRWYAYNTLLFGVRSSPLIWGREAALISRLASGLCQAPSDHPESSKSSFSLNVFVDDPFAQARAPSSRYARLVLCLPLVLWIALGFRLAVAKRQYPFPIKWIGVIFDIHPAGIILHVPDEKLRSALALVETSLAKVRIPVKLLRKVCGKFAWIGQIVPYVCAFVSPLWGALGVAERCNWSWIHVNQIRRSLVWLKAFIDVHFDSSSSSFYSRVFPCASWSSSRWSIVVDASPFGVGGILYDGASPTSWFADTLSRSDLVMEQPSSSASELPDTIVKIRAFRTVHNPQSLTSRFIE</sequence>
<evidence type="ECO:0000313" key="3">
    <source>
        <dbReference type="EMBL" id="KAF4662729.1"/>
    </source>
</evidence>
<dbReference type="AlphaFoldDB" id="A0A7J6LTU4"/>
<dbReference type="PROSITE" id="PS50878">
    <property type="entry name" value="RT_POL"/>
    <property type="match status" value="1"/>
</dbReference>
<keyword evidence="4" id="KW-1185">Reference proteome</keyword>
<comment type="caution">
    <text evidence="3">The sequence shown here is derived from an EMBL/GenBank/DDBJ whole genome shotgun (WGS) entry which is preliminary data.</text>
</comment>
<dbReference type="InterPro" id="IPR052055">
    <property type="entry name" value="Hepadnavirus_pol/RT"/>
</dbReference>
<dbReference type="InterPro" id="IPR043502">
    <property type="entry name" value="DNA/RNA_pol_sf"/>
</dbReference>
<accession>A0A7J6LTU4</accession>
<feature type="domain" description="Reverse transcriptase" evidence="2">
    <location>
        <begin position="29"/>
        <end position="238"/>
    </location>
</feature>
<reference evidence="3 4" key="1">
    <citation type="submission" date="2020-04" db="EMBL/GenBank/DDBJ databases">
        <title>Perkinsus chesapeaki whole genome sequence.</title>
        <authorList>
            <person name="Bogema D.R."/>
        </authorList>
    </citation>
    <scope>NUCLEOTIDE SEQUENCE [LARGE SCALE GENOMIC DNA]</scope>
    <source>
        <strain evidence="3">ATCC PRA-425</strain>
    </source>
</reference>
<evidence type="ECO:0000313" key="4">
    <source>
        <dbReference type="Proteomes" id="UP000591131"/>
    </source>
</evidence>
<proteinExistence type="predicted"/>
<dbReference type="InterPro" id="IPR000477">
    <property type="entry name" value="RT_dom"/>
</dbReference>
<keyword evidence="1" id="KW-0472">Membrane</keyword>
<dbReference type="EMBL" id="JAAPAO010000338">
    <property type="protein sequence ID" value="KAF4662729.1"/>
    <property type="molecule type" value="Genomic_DNA"/>
</dbReference>